<feature type="compositionally biased region" description="Polar residues" evidence="1">
    <location>
        <begin position="461"/>
        <end position="470"/>
    </location>
</feature>
<dbReference type="PANTHER" id="PTHR37729">
    <property type="entry name" value="NEUROFILAMENT PROTEIN-LIKE PROTEIN"/>
    <property type="match status" value="1"/>
</dbReference>
<dbReference type="PANTHER" id="PTHR37729:SF1">
    <property type="entry name" value="NEUROFILAMENT PROTEIN-LIKE PROTEIN"/>
    <property type="match status" value="1"/>
</dbReference>
<evidence type="ECO:0000313" key="3">
    <source>
        <dbReference type="Proteomes" id="UP001327560"/>
    </source>
</evidence>
<protein>
    <submittedName>
        <fullName evidence="2">Uncharacterized protein</fullName>
    </submittedName>
</protein>
<reference evidence="2 3" key="1">
    <citation type="submission" date="2023-10" db="EMBL/GenBank/DDBJ databases">
        <title>Chromosome-scale genome assembly provides insights into flower coloration mechanisms of Canna indica.</title>
        <authorList>
            <person name="Li C."/>
        </authorList>
    </citation>
    <scope>NUCLEOTIDE SEQUENCE [LARGE SCALE GENOMIC DNA]</scope>
    <source>
        <tissue evidence="2">Flower</tissue>
    </source>
</reference>
<dbReference type="AlphaFoldDB" id="A0AAQ3L4H1"/>
<feature type="compositionally biased region" description="Basic and acidic residues" evidence="1">
    <location>
        <begin position="48"/>
        <end position="84"/>
    </location>
</feature>
<sequence>MASEASVADQTTTEVNLPKPEDIKEKDDEKNVEVEESSTVEAPTAEPEENKEHKEGATVIEEVKEEIADKLVSEPSAEADKNELSNEFVEPPTDVSESSVAESLVETMEEPALTEISTEEAKSVESSDVPVVPDCTLVTDGKPIEPESLVQESDNVASVTLVNDGTTEKHEDGAPTHGETEVSPQLSKEELPQNETSNSVSENLMAKVCETIESESSEATVNEPKEVVEETIVPEHSTETKEDDHNDGDSSTKESATVANLSTSVVEEVSDTIPTTEVAECPVEPTPIVEEVSDTIPTTEVAECPVEPEVGVENEKQENLIDVEKSSLTEITQTIAENEVASVSEKVEAPDVVEAIEQVKDETKEGDKLTTTETSRDIDLVGAENNNSPSENPECNPKGMDTEPKPAIKQTLLDKMVNDSAEEKKQETEQIADKTIVDTTTKEGGDTKTAEEAPKPEVPNKKSQTPGNNLISKVKKSIVKVKKAIIGKSPSLKTMTPEESTDAK</sequence>
<accession>A0AAQ3L4H1</accession>
<feature type="compositionally biased region" description="Basic and acidic residues" evidence="1">
    <location>
        <begin position="358"/>
        <end position="379"/>
    </location>
</feature>
<feature type="region of interest" description="Disordered" evidence="1">
    <location>
        <begin position="1"/>
        <end position="276"/>
    </location>
</feature>
<dbReference type="Proteomes" id="UP001327560">
    <property type="component" value="Chromosome 8"/>
</dbReference>
<keyword evidence="3" id="KW-1185">Reference proteome</keyword>
<proteinExistence type="predicted"/>
<feature type="compositionally biased region" description="Low complexity" evidence="1">
    <location>
        <begin position="95"/>
        <end position="106"/>
    </location>
</feature>
<feature type="compositionally biased region" description="Polar residues" evidence="1">
    <location>
        <begin position="193"/>
        <end position="202"/>
    </location>
</feature>
<name>A0AAQ3L4H1_9LILI</name>
<feature type="compositionally biased region" description="Polar residues" evidence="1">
    <location>
        <begin position="253"/>
        <end position="265"/>
    </location>
</feature>
<feature type="compositionally biased region" description="Basic and acidic residues" evidence="1">
    <location>
        <begin position="166"/>
        <end position="180"/>
    </location>
</feature>
<evidence type="ECO:0000313" key="2">
    <source>
        <dbReference type="EMBL" id="WOL18398.1"/>
    </source>
</evidence>
<feature type="compositionally biased region" description="Low complexity" evidence="1">
    <location>
        <begin position="384"/>
        <end position="397"/>
    </location>
</feature>
<organism evidence="2 3">
    <name type="scientific">Canna indica</name>
    <name type="common">Indian-shot</name>
    <dbReference type="NCBI Taxonomy" id="4628"/>
    <lineage>
        <taxon>Eukaryota</taxon>
        <taxon>Viridiplantae</taxon>
        <taxon>Streptophyta</taxon>
        <taxon>Embryophyta</taxon>
        <taxon>Tracheophyta</taxon>
        <taxon>Spermatophyta</taxon>
        <taxon>Magnoliopsida</taxon>
        <taxon>Liliopsida</taxon>
        <taxon>Zingiberales</taxon>
        <taxon>Cannaceae</taxon>
        <taxon>Canna</taxon>
    </lineage>
</organism>
<gene>
    <name evidence="2" type="ORF">Cni_G27193</name>
</gene>
<feature type="compositionally biased region" description="Polar residues" evidence="1">
    <location>
        <begin position="150"/>
        <end position="165"/>
    </location>
</feature>
<evidence type="ECO:0000256" key="1">
    <source>
        <dbReference type="SAM" id="MobiDB-lite"/>
    </source>
</evidence>
<feature type="compositionally biased region" description="Basic and acidic residues" evidence="1">
    <location>
        <begin position="19"/>
        <end position="33"/>
    </location>
</feature>
<feature type="region of interest" description="Disordered" evidence="1">
    <location>
        <begin position="358"/>
        <end position="471"/>
    </location>
</feature>
<dbReference type="EMBL" id="CP136897">
    <property type="protein sequence ID" value="WOL18398.1"/>
    <property type="molecule type" value="Genomic_DNA"/>
</dbReference>
<feature type="compositionally biased region" description="Basic and acidic residues" evidence="1">
    <location>
        <begin position="421"/>
        <end position="460"/>
    </location>
</feature>
<feature type="compositionally biased region" description="Basic and acidic residues" evidence="1">
    <location>
        <begin position="236"/>
        <end position="252"/>
    </location>
</feature>